<dbReference type="RefSeq" id="WP_131814316.1">
    <property type="nucleotide sequence ID" value="NZ_FOTQ01000001.1"/>
</dbReference>
<dbReference type="EMBL" id="FOTQ01000001">
    <property type="protein sequence ID" value="SFL55943.1"/>
    <property type="molecule type" value="Genomic_DNA"/>
</dbReference>
<evidence type="ECO:0000313" key="2">
    <source>
        <dbReference type="Proteomes" id="UP000199144"/>
    </source>
</evidence>
<proteinExistence type="predicted"/>
<dbReference type="InterPro" id="IPR027417">
    <property type="entry name" value="P-loop_NTPase"/>
</dbReference>
<name>A0A1I4IPM7_9RHOB</name>
<evidence type="ECO:0000313" key="1">
    <source>
        <dbReference type="EMBL" id="SFL55943.1"/>
    </source>
</evidence>
<dbReference type="AlphaFoldDB" id="A0A1I4IPM7"/>
<reference evidence="1 2" key="1">
    <citation type="submission" date="2016-10" db="EMBL/GenBank/DDBJ databases">
        <authorList>
            <person name="de Groot N.N."/>
        </authorList>
    </citation>
    <scope>NUCLEOTIDE SEQUENCE [LARGE SCALE GENOMIC DNA]</scope>
    <source>
        <strain evidence="1 2">DSM 15283</strain>
    </source>
</reference>
<organism evidence="1 2">
    <name type="scientific">Shimia aestuarii</name>
    <dbReference type="NCBI Taxonomy" id="254406"/>
    <lineage>
        <taxon>Bacteria</taxon>
        <taxon>Pseudomonadati</taxon>
        <taxon>Pseudomonadota</taxon>
        <taxon>Alphaproteobacteria</taxon>
        <taxon>Rhodobacterales</taxon>
        <taxon>Roseobacteraceae</taxon>
    </lineage>
</organism>
<gene>
    <name evidence="1" type="ORF">SAMN04488042_101680</name>
</gene>
<protein>
    <submittedName>
        <fullName evidence="1">Uncharacterized protein</fullName>
    </submittedName>
</protein>
<dbReference type="Proteomes" id="UP000199144">
    <property type="component" value="Unassembled WGS sequence"/>
</dbReference>
<accession>A0A1I4IPM7</accession>
<dbReference type="SUPFAM" id="SSF52540">
    <property type="entry name" value="P-loop containing nucleoside triphosphate hydrolases"/>
    <property type="match status" value="1"/>
</dbReference>
<dbReference type="OrthoDB" id="7857683at2"/>
<keyword evidence="2" id="KW-1185">Reference proteome</keyword>
<sequence>MDTIVDLNATVTLLTSHGKPLCKTFTQTPDGVVSTPSANMHKGLAQEVYARTPVELARLLDGLTQQQAIALGSLKSGKASAALTTKRHATGDVIARSTDHLHFKPDRLAWFLLDFDTKAMPDHVAERIADMGGPWPALCAIWPELAHAASVVRPSSSDGVTGADGAVRRSDGIHVYVLMHLTCPMSETLKTLQARAWVLGLGWLMISKAGDFLVRSIVDTTVGSPERLVYEAPPILGPGVARYPRPTIIQDGIALMGLPTHEADKAKADVLIAQAKRGLADRAAEIKEKHMAERVADLVERKKIAPKLARKIIEQRVNGCVLDDRDTLQIDTGEWVAVGDILDDPGTWDRRGIPDPIEGLEYGPDKATLMLTPRVGHPTDRPVIVSHAHGKKTVFRFKRYEMTAPPDLGPHYPAPTEPRQEAIKAHGRTVEDWADAAFKTVRASRDVKALEEMDEYDRAVAVGEIMGRYGLDHTPRSYLTRNSNAPRWMLTGALGVGKTETILRVLVENPDVTALFLVPDHQMAEEVAERYLAMGGDRAMVLRGRAMVDPEVEGEKMCLMAHRAAQVLKHGLSVRSALCEKCPKRNQCGYMRQARFLSGARAVFAPHDWAWFQLPGDFKPDVVIFDERPRDFGINVHDLPVDWLLSDLVFDGGDAFETMDALSARHHILHPLMRTLHYAARLYPWAMLAVLRQYGWTRDHLAEAVRVVDLFGARGVLRGCRNFVMHDLCKVDEVLCAPPRPIQEFKALLMALEAEIDLGHLNPTTVRLTSDDSFRITTTKTLANVPNAPFLHLDGTGDEALANAWFGALDHRNHKVERNAYVTQVTGHSFSKAYMTAGGGEWQGEWKDRSEAFQADLWGVVRADEGAAVFSYKATKPDGWFGALRGLDRWANHPSGYVIGRNQPGPRDVEHLAAPFAVRAGHVIQSSEYGQEWRGIRMRDGSVTPQLVDVHPDPWVQRVLEQIRERESEQAMDRLRLIHNPQRKSIYLLMPIVLDQTVDRVIDWKDFVRGGERIERAIRRYGFLPMSGKECVRLFPDIWDNRMTANRDLEPLQGATAETFVTFGNKESLITECYQCLYQRNAHYAHSVKAFVFATAATARERIAEIVGELRSFELLE</sequence>
<dbReference type="STRING" id="254406.SAMN04488042_101680"/>